<reference evidence="6" key="2">
    <citation type="submission" date="2022-03" db="EMBL/GenBank/DDBJ databases">
        <title>Draft title - Genomic analysis of global carrot germplasm unveils the trajectory of domestication and the origin of high carotenoid orange carrot.</title>
        <authorList>
            <person name="Iorizzo M."/>
            <person name="Ellison S."/>
            <person name="Senalik D."/>
            <person name="Macko-Podgorni A."/>
            <person name="Grzebelus D."/>
            <person name="Bostan H."/>
            <person name="Rolling W."/>
            <person name="Curaba J."/>
            <person name="Simon P."/>
        </authorList>
    </citation>
    <scope>NUCLEOTIDE SEQUENCE</scope>
    <source>
        <tissue evidence="6">Leaf</tissue>
    </source>
</reference>
<dbReference type="InterPro" id="IPR003617">
    <property type="entry name" value="TFIIS/CRSP70_N_sub"/>
</dbReference>
<evidence type="ECO:0000256" key="3">
    <source>
        <dbReference type="PROSITE-ProRule" id="PRU00649"/>
    </source>
</evidence>
<dbReference type="Pfam" id="PF08711">
    <property type="entry name" value="Med26"/>
    <property type="match status" value="1"/>
</dbReference>
<keyword evidence="2 3" id="KW-0539">Nucleus</keyword>
<feature type="region of interest" description="Disordered" evidence="4">
    <location>
        <begin position="270"/>
        <end position="304"/>
    </location>
</feature>
<feature type="region of interest" description="Disordered" evidence="4">
    <location>
        <begin position="319"/>
        <end position="442"/>
    </location>
</feature>
<dbReference type="EMBL" id="CP093345">
    <property type="protein sequence ID" value="WOG91074.1"/>
    <property type="molecule type" value="Genomic_DNA"/>
</dbReference>
<dbReference type="InterPro" id="IPR035441">
    <property type="entry name" value="TFIIS/LEDGF_dom_sf"/>
</dbReference>
<dbReference type="AlphaFoldDB" id="A0AAF0WL45"/>
<dbReference type="Proteomes" id="UP000077755">
    <property type="component" value="Chromosome 3"/>
</dbReference>
<evidence type="ECO:0000259" key="5">
    <source>
        <dbReference type="PROSITE" id="PS51319"/>
    </source>
</evidence>
<evidence type="ECO:0000256" key="1">
    <source>
        <dbReference type="ARBA" id="ARBA00004123"/>
    </source>
</evidence>
<dbReference type="Gene3D" id="1.20.930.10">
    <property type="entry name" value="Conserved domain common to transcription factors TFIIS, elongin A, CRSP70"/>
    <property type="match status" value="1"/>
</dbReference>
<reference evidence="6" key="1">
    <citation type="journal article" date="2016" name="Nat. Genet.">
        <title>A high-quality carrot genome assembly provides new insights into carotenoid accumulation and asterid genome evolution.</title>
        <authorList>
            <person name="Iorizzo M."/>
            <person name="Ellison S."/>
            <person name="Senalik D."/>
            <person name="Zeng P."/>
            <person name="Satapoomin P."/>
            <person name="Huang J."/>
            <person name="Bowman M."/>
            <person name="Iovene M."/>
            <person name="Sanseverino W."/>
            <person name="Cavagnaro P."/>
            <person name="Yildiz M."/>
            <person name="Macko-Podgorni A."/>
            <person name="Moranska E."/>
            <person name="Grzebelus E."/>
            <person name="Grzebelus D."/>
            <person name="Ashrafi H."/>
            <person name="Zheng Z."/>
            <person name="Cheng S."/>
            <person name="Spooner D."/>
            <person name="Van Deynze A."/>
            <person name="Simon P."/>
        </authorList>
    </citation>
    <scope>NUCLEOTIDE SEQUENCE</scope>
    <source>
        <tissue evidence="6">Leaf</tissue>
    </source>
</reference>
<dbReference type="PROSITE" id="PS51319">
    <property type="entry name" value="TFIIS_N"/>
    <property type="match status" value="1"/>
</dbReference>
<dbReference type="CDD" id="cd00183">
    <property type="entry name" value="TFIIS_I"/>
    <property type="match status" value="1"/>
</dbReference>
<dbReference type="PANTHER" id="PTHR46554">
    <property type="entry name" value="MEDIATOR OF RNA POLYMERASE II TRANSCRIPTION SUBUNIT 26A-RELATED"/>
    <property type="match status" value="1"/>
</dbReference>
<evidence type="ECO:0000256" key="4">
    <source>
        <dbReference type="SAM" id="MobiDB-lite"/>
    </source>
</evidence>
<dbReference type="GO" id="GO:0005634">
    <property type="term" value="C:nucleus"/>
    <property type="evidence" value="ECO:0007669"/>
    <property type="project" value="UniProtKB-SubCell"/>
</dbReference>
<sequence>MAGFEPGNNLEKWRSYFRTCSGSDIFDIIENGILVAATDCPQEFKARRDRIAETLFSSKLTKCVGCDRVDLSVASEDRKVDEGSKESKVESFSDDRNGGMNVNKFENDYSYRDAEALTDELEEESRRFGEVLRIKDILENHNEATSLVFESLQRLELMPLSVEVLQVTEIGKAVKAVRKHPSTDIRNLANKLLRVWIALVDEWVETRKTIAEGGTPESMNPSIVDEDERLPTPPYEDLAFFATHDSSMEFSQFFDGLEDELNPQNCEELNKNTESGRKARVERNNISKPRQQPLGGSGATPKFKKEELNKKDAEALMNKQATLVKPNKPPIVKSGFDRPAKPSLENKVLSEIKLQRKSDLTSQRPPIPKQKETKSSDEDKLEATKRKLQERYQEAQNAKRQRTIQVMELHDLPKQGLGHRNPHVRPGNRNGSHNRHGTIRRR</sequence>
<dbReference type="SMART" id="SM00509">
    <property type="entry name" value="TFS2N"/>
    <property type="match status" value="1"/>
</dbReference>
<feature type="compositionally biased region" description="Basic and acidic residues" evidence="4">
    <location>
        <begin position="270"/>
        <end position="285"/>
    </location>
</feature>
<organism evidence="6 7">
    <name type="scientific">Daucus carota subsp. sativus</name>
    <name type="common">Carrot</name>
    <dbReference type="NCBI Taxonomy" id="79200"/>
    <lineage>
        <taxon>Eukaryota</taxon>
        <taxon>Viridiplantae</taxon>
        <taxon>Streptophyta</taxon>
        <taxon>Embryophyta</taxon>
        <taxon>Tracheophyta</taxon>
        <taxon>Spermatophyta</taxon>
        <taxon>Magnoliopsida</taxon>
        <taxon>eudicotyledons</taxon>
        <taxon>Gunneridae</taxon>
        <taxon>Pentapetalae</taxon>
        <taxon>asterids</taxon>
        <taxon>campanulids</taxon>
        <taxon>Apiales</taxon>
        <taxon>Apiaceae</taxon>
        <taxon>Apioideae</taxon>
        <taxon>Scandiceae</taxon>
        <taxon>Daucinae</taxon>
        <taxon>Daucus</taxon>
        <taxon>Daucus sect. Daucus</taxon>
    </lineage>
</organism>
<feature type="compositionally biased region" description="Basic and acidic residues" evidence="4">
    <location>
        <begin position="369"/>
        <end position="393"/>
    </location>
</feature>
<dbReference type="InterPro" id="IPR017923">
    <property type="entry name" value="TFIIS_N"/>
</dbReference>
<evidence type="ECO:0000256" key="2">
    <source>
        <dbReference type="ARBA" id="ARBA00023242"/>
    </source>
</evidence>
<accession>A0AAF0WL45</accession>
<protein>
    <recommendedName>
        <fullName evidence="5">TFIIS N-terminal domain-containing protein</fullName>
    </recommendedName>
</protein>
<feature type="compositionally biased region" description="Basic residues" evidence="4">
    <location>
        <begin position="432"/>
        <end position="442"/>
    </location>
</feature>
<gene>
    <name evidence="6" type="ORF">DCAR_0310322</name>
</gene>
<feature type="compositionally biased region" description="Basic and acidic residues" evidence="4">
    <location>
        <begin position="348"/>
        <end position="359"/>
    </location>
</feature>
<name>A0AAF0WL45_DAUCS</name>
<evidence type="ECO:0000313" key="6">
    <source>
        <dbReference type="EMBL" id="WOG91074.1"/>
    </source>
</evidence>
<feature type="domain" description="TFIIS N-terminal" evidence="5">
    <location>
        <begin position="129"/>
        <end position="203"/>
    </location>
</feature>
<keyword evidence="7" id="KW-1185">Reference proteome</keyword>
<proteinExistence type="predicted"/>
<dbReference type="SUPFAM" id="SSF47676">
    <property type="entry name" value="Conserved domain common to transcription factors TFIIS, elongin A, CRSP70"/>
    <property type="match status" value="1"/>
</dbReference>
<dbReference type="PANTHER" id="PTHR46554:SF2">
    <property type="entry name" value="TFIIS N-TERMINAL DOMAIN-CONTAINING PROTEIN"/>
    <property type="match status" value="1"/>
</dbReference>
<comment type="subcellular location">
    <subcellularLocation>
        <location evidence="1 3">Nucleus</location>
    </subcellularLocation>
</comment>
<evidence type="ECO:0000313" key="7">
    <source>
        <dbReference type="Proteomes" id="UP000077755"/>
    </source>
</evidence>